<reference evidence="1" key="1">
    <citation type="journal article" date="2015" name="Nature">
        <title>Complex archaea that bridge the gap between prokaryotes and eukaryotes.</title>
        <authorList>
            <person name="Spang A."/>
            <person name="Saw J.H."/>
            <person name="Jorgensen S.L."/>
            <person name="Zaremba-Niedzwiedzka K."/>
            <person name="Martijn J."/>
            <person name="Lind A.E."/>
            <person name="van Eijk R."/>
            <person name="Schleper C."/>
            <person name="Guy L."/>
            <person name="Ettema T.J."/>
        </authorList>
    </citation>
    <scope>NUCLEOTIDE SEQUENCE</scope>
</reference>
<evidence type="ECO:0000313" key="1">
    <source>
        <dbReference type="EMBL" id="KKL69342.1"/>
    </source>
</evidence>
<dbReference type="SUPFAM" id="SSF53756">
    <property type="entry name" value="UDP-Glycosyltransferase/glycogen phosphorylase"/>
    <property type="match status" value="1"/>
</dbReference>
<organism evidence="1">
    <name type="scientific">marine sediment metagenome</name>
    <dbReference type="NCBI Taxonomy" id="412755"/>
    <lineage>
        <taxon>unclassified sequences</taxon>
        <taxon>metagenomes</taxon>
        <taxon>ecological metagenomes</taxon>
    </lineage>
</organism>
<dbReference type="EMBL" id="LAZR01026239">
    <property type="protein sequence ID" value="KKL69342.1"/>
    <property type="molecule type" value="Genomic_DNA"/>
</dbReference>
<comment type="caution">
    <text evidence="1">The sequence shown here is derived from an EMBL/GenBank/DDBJ whole genome shotgun (WGS) entry which is preliminary data.</text>
</comment>
<name>A0A0F9H217_9ZZZZ</name>
<protein>
    <recommendedName>
        <fullName evidence="2">Glycosyl transferase family 28 C-terminal domain-containing protein</fullName>
    </recommendedName>
</protein>
<feature type="non-terminal residue" evidence="1">
    <location>
        <position position="1"/>
    </location>
</feature>
<dbReference type="Gene3D" id="3.40.50.2000">
    <property type="entry name" value="Glycogen Phosphorylase B"/>
    <property type="match status" value="1"/>
</dbReference>
<proteinExistence type="predicted"/>
<gene>
    <name evidence="1" type="ORF">LCGC14_2115880</name>
</gene>
<sequence>LWSLPTVRLLAARHKTPVDFMTSPKYGSILDLIQPQTYILKTRTNEKWDVQETAPMTPRVPPARDDNDYNADNACVDYEAIYHLGYQKWPSRPLAEEIRVETLGGGQPGDPQYVSLDTPWINMPDATTRTSPGPVVAVGFTNEHIELKMGVLCGLVASLPEISWRLVVPDGRAAHRAWEWERFTRAWPENFTFWQTSWVQAAHVIATADLFFGCLSAPWVLANAVGTPTVIMEPSPERHNPIFWRESPKNHLVVGNDGKPTFDLRHTCDMIAAVLEEVENA</sequence>
<evidence type="ECO:0008006" key="2">
    <source>
        <dbReference type="Google" id="ProtNLM"/>
    </source>
</evidence>
<dbReference type="AlphaFoldDB" id="A0A0F9H217"/>
<accession>A0A0F9H217</accession>